<dbReference type="InterPro" id="IPR016181">
    <property type="entry name" value="Acyl_CoA_acyltransferase"/>
</dbReference>
<dbReference type="InterPro" id="IPR000182">
    <property type="entry name" value="GNAT_dom"/>
</dbReference>
<dbReference type="SUPFAM" id="SSF55729">
    <property type="entry name" value="Acyl-CoA N-acyltransferases (Nat)"/>
    <property type="match status" value="1"/>
</dbReference>
<accession>A0A951UR27</accession>
<name>A0A951UR27_9CYAN</name>
<dbReference type="EMBL" id="JAHHHD010000082">
    <property type="protein sequence ID" value="MBW4662524.1"/>
    <property type="molecule type" value="Genomic_DNA"/>
</dbReference>
<dbReference type="PANTHER" id="PTHR42791">
    <property type="entry name" value="GNAT FAMILY ACETYLTRANSFERASE"/>
    <property type="match status" value="1"/>
</dbReference>
<gene>
    <name evidence="2" type="ORF">KME15_28090</name>
</gene>
<dbReference type="PANTHER" id="PTHR42791:SF1">
    <property type="entry name" value="N-ACETYLTRANSFERASE DOMAIN-CONTAINING PROTEIN"/>
    <property type="match status" value="1"/>
</dbReference>
<comment type="caution">
    <text evidence="2">The sequence shown here is derived from an EMBL/GenBank/DDBJ whole genome shotgun (WGS) entry which is preliminary data.</text>
</comment>
<organism evidence="2 3">
    <name type="scientific">Drouetiella hepatica Uher 2000/2452</name>
    <dbReference type="NCBI Taxonomy" id="904376"/>
    <lineage>
        <taxon>Bacteria</taxon>
        <taxon>Bacillati</taxon>
        <taxon>Cyanobacteriota</taxon>
        <taxon>Cyanophyceae</taxon>
        <taxon>Oculatellales</taxon>
        <taxon>Oculatellaceae</taxon>
        <taxon>Drouetiella</taxon>
    </lineage>
</organism>
<feature type="domain" description="N-acetyltransferase" evidence="1">
    <location>
        <begin position="88"/>
        <end position="220"/>
    </location>
</feature>
<evidence type="ECO:0000313" key="2">
    <source>
        <dbReference type="EMBL" id="MBW4662524.1"/>
    </source>
</evidence>
<sequence>METDQRQNSTAKSVTVIDTDIVKLNQSDFAIASHYLATAFSQDPLMGNFLPEDEGAKQTALKQLSQALLNYAQIYNQIYTTADYPKGVAIWLPPDASRITLPQLWQIAASGLITLPFYMRWNRIVDFVSFISMGIQLHEKFSPEPHWYLAMLGVSPEYQGQGIGGKLIQPVLQAADRTKTPCYLETSTAAAVRFYQRHGFEIVDQRLFANREYWAMKRNPQG</sequence>
<dbReference type="AlphaFoldDB" id="A0A951UR27"/>
<dbReference type="CDD" id="cd04301">
    <property type="entry name" value="NAT_SF"/>
    <property type="match status" value="1"/>
</dbReference>
<reference evidence="2" key="2">
    <citation type="journal article" date="2022" name="Microbiol. Resour. Announc.">
        <title>Metagenome Sequencing to Explore Phylogenomics of Terrestrial Cyanobacteria.</title>
        <authorList>
            <person name="Ward R.D."/>
            <person name="Stajich J.E."/>
            <person name="Johansen J.R."/>
            <person name="Huntemann M."/>
            <person name="Clum A."/>
            <person name="Foster B."/>
            <person name="Foster B."/>
            <person name="Roux S."/>
            <person name="Palaniappan K."/>
            <person name="Varghese N."/>
            <person name="Mukherjee S."/>
            <person name="Reddy T.B.K."/>
            <person name="Daum C."/>
            <person name="Copeland A."/>
            <person name="Chen I.A."/>
            <person name="Ivanova N.N."/>
            <person name="Kyrpides N.C."/>
            <person name="Shapiro N."/>
            <person name="Eloe-Fadrosh E.A."/>
            <person name="Pietrasiak N."/>
        </authorList>
    </citation>
    <scope>NUCLEOTIDE SEQUENCE</scope>
    <source>
        <strain evidence="2">UHER 2000/2452</strain>
    </source>
</reference>
<protein>
    <submittedName>
        <fullName evidence="2">GNAT family N-acetyltransferase</fullName>
    </submittedName>
</protein>
<dbReference type="InterPro" id="IPR052523">
    <property type="entry name" value="Trichothecene_AcTrans"/>
</dbReference>
<dbReference type="PROSITE" id="PS51186">
    <property type="entry name" value="GNAT"/>
    <property type="match status" value="1"/>
</dbReference>
<dbReference type="Gene3D" id="3.40.630.30">
    <property type="match status" value="1"/>
</dbReference>
<dbReference type="GO" id="GO:0016747">
    <property type="term" value="F:acyltransferase activity, transferring groups other than amino-acyl groups"/>
    <property type="evidence" value="ECO:0007669"/>
    <property type="project" value="InterPro"/>
</dbReference>
<evidence type="ECO:0000313" key="3">
    <source>
        <dbReference type="Proteomes" id="UP000757435"/>
    </source>
</evidence>
<proteinExistence type="predicted"/>
<dbReference type="Pfam" id="PF13508">
    <property type="entry name" value="Acetyltransf_7"/>
    <property type="match status" value="1"/>
</dbReference>
<dbReference type="Proteomes" id="UP000757435">
    <property type="component" value="Unassembled WGS sequence"/>
</dbReference>
<reference evidence="2" key="1">
    <citation type="submission" date="2021-05" db="EMBL/GenBank/DDBJ databases">
        <authorList>
            <person name="Pietrasiak N."/>
            <person name="Ward R."/>
            <person name="Stajich J.E."/>
            <person name="Kurbessoian T."/>
        </authorList>
    </citation>
    <scope>NUCLEOTIDE SEQUENCE</scope>
    <source>
        <strain evidence="2">UHER 2000/2452</strain>
    </source>
</reference>
<evidence type="ECO:0000259" key="1">
    <source>
        <dbReference type="PROSITE" id="PS51186"/>
    </source>
</evidence>